<evidence type="ECO:0000313" key="7">
    <source>
        <dbReference type="EnsemblMetazoa" id="XP_014244595.1"/>
    </source>
</evidence>
<dbReference type="GO" id="GO:0006206">
    <property type="term" value="P:pyrimidine nucleobase metabolic process"/>
    <property type="evidence" value="ECO:0007669"/>
    <property type="project" value="InterPro"/>
</dbReference>
<dbReference type="OMA" id="VWGGATN"/>
<comment type="catalytic activity">
    <reaction evidence="5">
        <text>thymidine + phosphate = 2-deoxy-alpha-D-ribose 1-phosphate + thymine</text>
        <dbReference type="Rhea" id="RHEA:16037"/>
        <dbReference type="ChEBI" id="CHEBI:17748"/>
        <dbReference type="ChEBI" id="CHEBI:17821"/>
        <dbReference type="ChEBI" id="CHEBI:43474"/>
        <dbReference type="ChEBI" id="CHEBI:57259"/>
        <dbReference type="EC" id="2.4.2.4"/>
    </reaction>
</comment>
<dbReference type="PANTHER" id="PTHR10515:SF0">
    <property type="entry name" value="THYMIDINE PHOSPHORYLASE"/>
    <property type="match status" value="1"/>
</dbReference>
<protein>
    <recommendedName>
        <fullName evidence="5">Thymidine phosphorylase</fullName>
        <shortName evidence="5">TP</shortName>
        <ecNumber evidence="5">2.4.2.4</ecNumber>
    </recommendedName>
    <alternativeName>
        <fullName evidence="5">TdRPase</fullName>
    </alternativeName>
</protein>
<dbReference type="InterPro" id="IPR018090">
    <property type="entry name" value="Pyrmidine_PPas_bac/euk"/>
</dbReference>
<dbReference type="GeneID" id="106663889"/>
<dbReference type="FunFam" id="3.40.1030.10:FF:000003">
    <property type="entry name" value="Pyrimidine-nucleoside phosphorylase"/>
    <property type="match status" value="1"/>
</dbReference>
<organism evidence="7 8">
    <name type="scientific">Cimex lectularius</name>
    <name type="common">Bed bug</name>
    <name type="synonym">Acanthia lectularia</name>
    <dbReference type="NCBI Taxonomy" id="79782"/>
    <lineage>
        <taxon>Eukaryota</taxon>
        <taxon>Metazoa</taxon>
        <taxon>Ecdysozoa</taxon>
        <taxon>Arthropoda</taxon>
        <taxon>Hexapoda</taxon>
        <taxon>Insecta</taxon>
        <taxon>Pterygota</taxon>
        <taxon>Neoptera</taxon>
        <taxon>Paraneoptera</taxon>
        <taxon>Hemiptera</taxon>
        <taxon>Heteroptera</taxon>
        <taxon>Panheteroptera</taxon>
        <taxon>Cimicomorpha</taxon>
        <taxon>Cimicidae</taxon>
        <taxon>Cimex</taxon>
    </lineage>
</organism>
<comment type="function">
    <text evidence="5">Catalyzes the reversible phosphorolysis of thymidine. The produced molecules are then utilized as carbon and energy sources or in the rescue of pyrimidine bases for nucleotide synthesis.</text>
</comment>
<name>A0A8I6REE5_CIMLE</name>
<keyword evidence="4 5" id="KW-0808">Transferase</keyword>
<dbReference type="AlphaFoldDB" id="A0A8I6REE5"/>
<dbReference type="OrthoDB" id="445007at2759"/>
<evidence type="ECO:0000256" key="4">
    <source>
        <dbReference type="ARBA" id="ARBA00022679"/>
    </source>
</evidence>
<dbReference type="Proteomes" id="UP000494040">
    <property type="component" value="Unassembled WGS sequence"/>
</dbReference>
<evidence type="ECO:0000256" key="3">
    <source>
        <dbReference type="ARBA" id="ARBA00022676"/>
    </source>
</evidence>
<dbReference type="Pfam" id="PF02885">
    <property type="entry name" value="Glycos_trans_3N"/>
    <property type="match status" value="1"/>
</dbReference>
<dbReference type="InterPro" id="IPR035902">
    <property type="entry name" value="Nuc_phospho_transferase"/>
</dbReference>
<dbReference type="GO" id="GO:0009032">
    <property type="term" value="F:thymidine phosphorylase activity"/>
    <property type="evidence" value="ECO:0007669"/>
    <property type="project" value="UniProtKB-UniRule"/>
</dbReference>
<dbReference type="SMART" id="SM00941">
    <property type="entry name" value="PYNP_C"/>
    <property type="match status" value="1"/>
</dbReference>
<dbReference type="Pfam" id="PF00591">
    <property type="entry name" value="Glycos_transf_3"/>
    <property type="match status" value="1"/>
</dbReference>
<keyword evidence="3 5" id="KW-0328">Glycosyltransferase</keyword>
<dbReference type="SUPFAM" id="SSF52418">
    <property type="entry name" value="Nucleoside phosphorylase/phosphoribosyltransferase catalytic domain"/>
    <property type="match status" value="1"/>
</dbReference>
<dbReference type="InterPro" id="IPR000053">
    <property type="entry name" value="Thymidine/pyrmidine_PPase"/>
</dbReference>
<comment type="subunit">
    <text evidence="2 5">Homodimer.</text>
</comment>
<evidence type="ECO:0000259" key="6">
    <source>
        <dbReference type="SMART" id="SM00941"/>
    </source>
</evidence>
<feature type="domain" description="Pyrimidine nucleoside phosphorylase C-terminal" evidence="6">
    <location>
        <begin position="348"/>
        <end position="421"/>
    </location>
</feature>
<dbReference type="RefSeq" id="XP_014244595.1">
    <property type="nucleotide sequence ID" value="XM_014389109.2"/>
</dbReference>
<dbReference type="InterPro" id="IPR000312">
    <property type="entry name" value="Glycosyl_Trfase_fam3"/>
</dbReference>
<dbReference type="NCBIfam" id="NF004490">
    <property type="entry name" value="PRK05820.1"/>
    <property type="match status" value="1"/>
</dbReference>
<dbReference type="UniPathway" id="UPA00578">
    <property type="reaction ID" value="UER00638"/>
</dbReference>
<dbReference type="SUPFAM" id="SSF47648">
    <property type="entry name" value="Nucleoside phosphorylase/phosphoribosyltransferase N-terminal domain"/>
    <property type="match status" value="1"/>
</dbReference>
<dbReference type="EC" id="2.4.2.4" evidence="5"/>
<dbReference type="PIRSF" id="PIRSF000478">
    <property type="entry name" value="TP_PyNP"/>
    <property type="match status" value="1"/>
</dbReference>
<dbReference type="NCBIfam" id="TIGR02644">
    <property type="entry name" value="Y_phosphoryl"/>
    <property type="match status" value="1"/>
</dbReference>
<dbReference type="InterPro" id="IPR036566">
    <property type="entry name" value="PYNP-like_C_sf"/>
</dbReference>
<keyword evidence="8" id="KW-1185">Reference proteome</keyword>
<dbReference type="InterPro" id="IPR036320">
    <property type="entry name" value="Glycosyl_Trfase_fam3_N_dom_sf"/>
</dbReference>
<dbReference type="Gene3D" id="1.20.970.10">
    <property type="entry name" value="Transferase, Pyrimidine Nucleoside Phosphorylase, Chain C"/>
    <property type="match status" value="1"/>
</dbReference>
<dbReference type="GO" id="GO:0006213">
    <property type="term" value="P:pyrimidine nucleoside metabolic process"/>
    <property type="evidence" value="ECO:0007669"/>
    <property type="project" value="UniProtKB-UniRule"/>
</dbReference>
<evidence type="ECO:0000256" key="5">
    <source>
        <dbReference type="PIRNR" id="PIRNR000478"/>
    </source>
</evidence>
<sequence length="435" mass="47804">MSKIVEILKKKRDGLELNNDDIVYYINSASNRIIDDCQIGAMLMAMFIRGLSEKETIYLTKAMMNSGHVMKWDGLTVDKHSTGGVGDKISLPLAPALSALGLKVPMMTGRGLELTGGTLDKLESIPGYNVELTEEEMKRSISECGCFMSSTTQNICPGDKVTYRIRDVTATVQCLGLVIGSILSKKLAEGTKYLIIDCKVGETAMFKTVEEAEKAAVEMKKVANELGLSMKCAVTEMSNPIGFNVGNSLEVIESVECLKGKGSEDLSQMVECLGGELLELCGMCSVKEGKEKIHEVLTNGEALKKFNQMMILQGVNKRVADEICYGDACKVIPTANHKTYFKAPETGWVKSINAKLIATVCWKLGSGRMKPTDPLDFAVGAEILKHVGFPVQKSENWIAIHHNKPITDELKKMIESALLVSDKIYQRQNRILKIF</sequence>
<dbReference type="InterPro" id="IPR013102">
    <property type="entry name" value="PYNP_C"/>
</dbReference>
<evidence type="ECO:0000256" key="1">
    <source>
        <dbReference type="ARBA" id="ARBA00006915"/>
    </source>
</evidence>
<dbReference type="SUPFAM" id="SSF54680">
    <property type="entry name" value="Pyrimidine nucleoside phosphorylase C-terminal domain"/>
    <property type="match status" value="1"/>
</dbReference>
<reference evidence="7" key="1">
    <citation type="submission" date="2022-01" db="UniProtKB">
        <authorList>
            <consortium name="EnsemblMetazoa"/>
        </authorList>
    </citation>
    <scope>IDENTIFICATION</scope>
</reference>
<evidence type="ECO:0000256" key="2">
    <source>
        <dbReference type="ARBA" id="ARBA00011738"/>
    </source>
</evidence>
<dbReference type="InterPro" id="IPR017459">
    <property type="entry name" value="Glycosyl_Trfase_fam3_N_dom"/>
</dbReference>
<dbReference type="KEGG" id="clec:106663889"/>
<comment type="similarity">
    <text evidence="1 5">Belongs to the thymidine/pyrimidine-nucleoside phosphorylase family.</text>
</comment>
<dbReference type="PANTHER" id="PTHR10515">
    <property type="entry name" value="THYMIDINE PHOSPHORYLASE"/>
    <property type="match status" value="1"/>
</dbReference>
<dbReference type="GO" id="GO:0004645">
    <property type="term" value="F:1,4-alpha-oligoglucan phosphorylase activity"/>
    <property type="evidence" value="ECO:0007669"/>
    <property type="project" value="InterPro"/>
</dbReference>
<dbReference type="EnsemblMetazoa" id="XM_014389109.2">
    <property type="protein sequence ID" value="XP_014244595.1"/>
    <property type="gene ID" value="LOC106663889"/>
</dbReference>
<proteinExistence type="inferred from homology"/>
<comment type="pathway">
    <text evidence="5">Pyrimidine metabolism; dTMP biosynthesis via salvage pathway; dTMP from thymine: step 1/2.</text>
</comment>
<dbReference type="Pfam" id="PF07831">
    <property type="entry name" value="PYNP_C"/>
    <property type="match status" value="1"/>
</dbReference>
<dbReference type="Gene3D" id="3.90.1170.30">
    <property type="entry name" value="Pyrimidine nucleoside phosphorylase-like, C-terminal domain"/>
    <property type="match status" value="1"/>
</dbReference>
<dbReference type="Gene3D" id="3.40.1030.10">
    <property type="entry name" value="Nucleoside phosphorylase/phosphoribosyltransferase catalytic domain"/>
    <property type="match status" value="1"/>
</dbReference>
<evidence type="ECO:0000313" key="8">
    <source>
        <dbReference type="Proteomes" id="UP000494040"/>
    </source>
</evidence>
<accession>A0A8I6REE5</accession>
<dbReference type="GO" id="GO:0005829">
    <property type="term" value="C:cytosol"/>
    <property type="evidence" value="ECO:0007669"/>
    <property type="project" value="TreeGrafter"/>
</dbReference>